<sequence>MDKTLDTIKTEAEIGKLMAETSKLNAETSKLNAEMSKLMRETRWYPILWVAALVSAVSALSKVFH</sequence>
<feature type="transmembrane region" description="Helical" evidence="1">
    <location>
        <begin position="44"/>
        <end position="64"/>
    </location>
</feature>
<gene>
    <name evidence="2" type="ORF">PSP31121_03977</name>
</gene>
<proteinExistence type="predicted"/>
<reference evidence="2 3" key="1">
    <citation type="submission" date="2019-08" db="EMBL/GenBank/DDBJ databases">
        <authorList>
            <person name="Peeters C."/>
        </authorList>
    </citation>
    <scope>NUCLEOTIDE SEQUENCE [LARGE SCALE GENOMIC DNA]</scope>
    <source>
        <strain evidence="2 3">LMG 31121</strain>
    </source>
</reference>
<dbReference type="RefSeq" id="WP_150810458.1">
    <property type="nucleotide sequence ID" value="NZ_CABPSR010000011.1"/>
</dbReference>
<keyword evidence="1" id="KW-1133">Transmembrane helix</keyword>
<protein>
    <submittedName>
        <fullName evidence="2">Uncharacterized protein</fullName>
    </submittedName>
</protein>
<dbReference type="AlphaFoldDB" id="A0A5E5BC84"/>
<keyword evidence="1" id="KW-0472">Membrane</keyword>
<name>A0A5E5BC84_9BURK</name>
<accession>A0A5E5BC84</accession>
<organism evidence="2 3">
    <name type="scientific">Pandoraea sputorum</name>
    <dbReference type="NCBI Taxonomy" id="93222"/>
    <lineage>
        <taxon>Bacteria</taxon>
        <taxon>Pseudomonadati</taxon>
        <taxon>Pseudomonadota</taxon>
        <taxon>Betaproteobacteria</taxon>
        <taxon>Burkholderiales</taxon>
        <taxon>Burkholderiaceae</taxon>
        <taxon>Pandoraea</taxon>
    </lineage>
</organism>
<dbReference type="EMBL" id="CABPSR010000011">
    <property type="protein sequence ID" value="VVE82807.1"/>
    <property type="molecule type" value="Genomic_DNA"/>
</dbReference>
<evidence type="ECO:0000313" key="3">
    <source>
        <dbReference type="Proteomes" id="UP000335538"/>
    </source>
</evidence>
<dbReference type="Proteomes" id="UP000335538">
    <property type="component" value="Unassembled WGS sequence"/>
</dbReference>
<keyword evidence="1" id="KW-0812">Transmembrane</keyword>
<evidence type="ECO:0000313" key="2">
    <source>
        <dbReference type="EMBL" id="VVE82807.1"/>
    </source>
</evidence>
<evidence type="ECO:0000256" key="1">
    <source>
        <dbReference type="SAM" id="Phobius"/>
    </source>
</evidence>